<sequence length="431" mass="48574">MSYLNRACLYIRRKKLRTVLLSSILLLTSVLFITTIFLKDRLEQNHMVFKRELEKQQILSLKEGFFEDEVSPFSQEYVRSLQSKVTDVALRGQVLEKYEFDKVTPIPSPEQFNEDDSMLTLANIENLKRSKVFAQKGLSLVSGRELDEKETDKVLIHEKLALQNHLSIGDTLQLKQKGETYTLKVGGIFKSDRTYQAVQSSGAIENTVLTNLSTIKKVNPDYRYAYIVAETNEIAQKSLLMEAISQSGIDDSRYGLQMPTIYHAYQSLLETQLKTVSTAQVISMVVSVSIISLFLLVWVNERKREVGILQAIGISKSDIMFQYWIETILVTLGALIVAIGIAYVLSQVLSQRLIQTAIASGLERADKGQVPAVQLLQTLKHIQQLSVTQHISFMTVGKSIIVELCTVSLSVLISSWSLMRLSPKKILSLMS</sequence>
<dbReference type="eggNOG" id="COG0577">
    <property type="taxonomic scope" value="Bacteria"/>
</dbReference>
<dbReference type="PANTHER" id="PTHR30572:SF9">
    <property type="entry name" value="ABC TRANSPORTER PERMEASE PROTEIN"/>
    <property type="match status" value="1"/>
</dbReference>
<evidence type="ECO:0000313" key="8">
    <source>
        <dbReference type="EMBL" id="SNU90640.1"/>
    </source>
</evidence>
<feature type="transmembrane region" description="Helical" evidence="6">
    <location>
        <begin position="281"/>
        <end position="300"/>
    </location>
</feature>
<keyword evidence="5 6" id="KW-0472">Membrane</keyword>
<dbReference type="PANTHER" id="PTHR30572">
    <property type="entry name" value="MEMBRANE COMPONENT OF TRANSPORTER-RELATED"/>
    <property type="match status" value="1"/>
</dbReference>
<proteinExistence type="predicted"/>
<evidence type="ECO:0000259" key="7">
    <source>
        <dbReference type="Pfam" id="PF02687"/>
    </source>
</evidence>
<comment type="subcellular location">
    <subcellularLocation>
        <location evidence="1">Cell membrane</location>
        <topology evidence="1">Multi-pass membrane protein</topology>
    </subcellularLocation>
</comment>
<evidence type="ECO:0000256" key="4">
    <source>
        <dbReference type="ARBA" id="ARBA00022989"/>
    </source>
</evidence>
<feature type="transmembrane region" description="Helical" evidence="6">
    <location>
        <begin position="20"/>
        <end position="38"/>
    </location>
</feature>
<dbReference type="Proteomes" id="UP000215185">
    <property type="component" value="Chromosome 1"/>
</dbReference>
<dbReference type="KEGG" id="smen:SAMEA4412692_1938"/>
<evidence type="ECO:0000256" key="5">
    <source>
        <dbReference type="ARBA" id="ARBA00023136"/>
    </source>
</evidence>
<organism evidence="8 9">
    <name type="scientific">Streptococcus merionis</name>
    <dbReference type="NCBI Taxonomy" id="400065"/>
    <lineage>
        <taxon>Bacteria</taxon>
        <taxon>Bacillati</taxon>
        <taxon>Bacillota</taxon>
        <taxon>Bacilli</taxon>
        <taxon>Lactobacillales</taxon>
        <taxon>Streptococcaceae</taxon>
        <taxon>Streptococcus</taxon>
    </lineage>
</organism>
<dbReference type="GO" id="GO:0022857">
    <property type="term" value="F:transmembrane transporter activity"/>
    <property type="evidence" value="ECO:0007669"/>
    <property type="project" value="TreeGrafter"/>
</dbReference>
<dbReference type="InterPro" id="IPR050250">
    <property type="entry name" value="Macrolide_Exporter_MacB"/>
</dbReference>
<reference evidence="8 9" key="1">
    <citation type="submission" date="2017-06" db="EMBL/GenBank/DDBJ databases">
        <authorList>
            <consortium name="Pathogen Informatics"/>
        </authorList>
    </citation>
    <scope>NUCLEOTIDE SEQUENCE [LARGE SCALE GENOMIC DNA]</scope>
    <source>
        <strain evidence="8 9">NCTC13788</strain>
    </source>
</reference>
<dbReference type="Pfam" id="PF02687">
    <property type="entry name" value="FtsX"/>
    <property type="match status" value="1"/>
</dbReference>
<keyword evidence="2" id="KW-1003">Cell membrane</keyword>
<protein>
    <submittedName>
        <fullName evidence="8">Permease, putative</fullName>
    </submittedName>
</protein>
<dbReference type="RefSeq" id="WP_018373991.1">
    <property type="nucleotide sequence ID" value="NZ_LT906439.1"/>
</dbReference>
<evidence type="ECO:0000313" key="9">
    <source>
        <dbReference type="Proteomes" id="UP000215185"/>
    </source>
</evidence>
<accession>A0A239SYT6</accession>
<evidence type="ECO:0000256" key="3">
    <source>
        <dbReference type="ARBA" id="ARBA00022692"/>
    </source>
</evidence>
<dbReference type="InterPro" id="IPR003838">
    <property type="entry name" value="ABC3_permease_C"/>
</dbReference>
<evidence type="ECO:0000256" key="2">
    <source>
        <dbReference type="ARBA" id="ARBA00022475"/>
    </source>
</evidence>
<dbReference type="AlphaFoldDB" id="A0A239SYT6"/>
<dbReference type="OrthoDB" id="9812886at2"/>
<gene>
    <name evidence="8" type="ORF">SAMEA4412692_01938</name>
</gene>
<keyword evidence="9" id="KW-1185">Reference proteome</keyword>
<evidence type="ECO:0000256" key="6">
    <source>
        <dbReference type="SAM" id="Phobius"/>
    </source>
</evidence>
<feature type="domain" description="ABC3 transporter permease C-terminal" evidence="7">
    <location>
        <begin position="281"/>
        <end position="423"/>
    </location>
</feature>
<dbReference type="GO" id="GO:0005886">
    <property type="term" value="C:plasma membrane"/>
    <property type="evidence" value="ECO:0007669"/>
    <property type="project" value="UniProtKB-SubCell"/>
</dbReference>
<keyword evidence="4 6" id="KW-1133">Transmembrane helix</keyword>
<keyword evidence="3 6" id="KW-0812">Transmembrane</keyword>
<feature type="transmembrane region" description="Helical" evidence="6">
    <location>
        <begin position="321"/>
        <end position="345"/>
    </location>
</feature>
<name>A0A239SYT6_9STRE</name>
<evidence type="ECO:0000256" key="1">
    <source>
        <dbReference type="ARBA" id="ARBA00004651"/>
    </source>
</evidence>
<dbReference type="EMBL" id="LT906439">
    <property type="protein sequence ID" value="SNU90640.1"/>
    <property type="molecule type" value="Genomic_DNA"/>
</dbReference>
<dbReference type="STRING" id="1123308.GCA_000380085_01448"/>